<evidence type="ECO:0000256" key="2">
    <source>
        <dbReference type="ARBA" id="ARBA00023004"/>
    </source>
</evidence>
<accession>A0A6I3SR40</accession>
<dbReference type="AlphaFoldDB" id="A0A6I3SR40"/>
<sequence>MAYRINTDDCTACGACEKRCPVFCISERRDGKRLIDESDCINCGACAYICPVECIKKAKK</sequence>
<name>A0A6I3SR40_HELMO</name>
<evidence type="ECO:0000313" key="6">
    <source>
        <dbReference type="Proteomes" id="UP000430670"/>
    </source>
</evidence>
<reference evidence="5 6" key="1">
    <citation type="submission" date="2019-11" db="EMBL/GenBank/DDBJ databases">
        <title>Whole-genome sequence of a the green, strictly anaerobic photosynthetic bacterium Heliobacillus mobilis DSM 6151.</title>
        <authorList>
            <person name="Kyndt J.A."/>
            <person name="Meyer T.E."/>
        </authorList>
    </citation>
    <scope>NUCLEOTIDE SEQUENCE [LARGE SCALE GENOMIC DNA]</scope>
    <source>
        <strain evidence="5 6">DSM 6151</strain>
    </source>
</reference>
<dbReference type="Proteomes" id="UP000430670">
    <property type="component" value="Unassembled WGS sequence"/>
</dbReference>
<dbReference type="Pfam" id="PF13237">
    <property type="entry name" value="Fer4_10"/>
    <property type="match status" value="1"/>
</dbReference>
<organism evidence="5 6">
    <name type="scientific">Heliobacterium mobile</name>
    <name type="common">Heliobacillus mobilis</name>
    <dbReference type="NCBI Taxonomy" id="28064"/>
    <lineage>
        <taxon>Bacteria</taxon>
        <taxon>Bacillati</taxon>
        <taxon>Bacillota</taxon>
        <taxon>Clostridia</taxon>
        <taxon>Eubacteriales</taxon>
        <taxon>Heliobacteriaceae</taxon>
        <taxon>Heliobacterium</taxon>
    </lineage>
</organism>
<gene>
    <name evidence="5" type="ORF">GJ688_18180</name>
</gene>
<evidence type="ECO:0000256" key="1">
    <source>
        <dbReference type="ARBA" id="ARBA00022723"/>
    </source>
</evidence>
<evidence type="ECO:0000259" key="4">
    <source>
        <dbReference type="PROSITE" id="PS51379"/>
    </source>
</evidence>
<dbReference type="EMBL" id="WNKU01000040">
    <property type="protein sequence ID" value="MTV50862.1"/>
    <property type="molecule type" value="Genomic_DNA"/>
</dbReference>
<dbReference type="InterPro" id="IPR017900">
    <property type="entry name" value="4Fe4S_Fe_S_CS"/>
</dbReference>
<dbReference type="InterPro" id="IPR017896">
    <property type="entry name" value="4Fe4S_Fe-S-bd"/>
</dbReference>
<dbReference type="OrthoDB" id="9810688at2"/>
<keyword evidence="3" id="KW-0411">Iron-sulfur</keyword>
<protein>
    <submittedName>
        <fullName evidence="5">4Fe-4S dicluster domain-containing protein</fullName>
    </submittedName>
</protein>
<comment type="caution">
    <text evidence="5">The sequence shown here is derived from an EMBL/GenBank/DDBJ whole genome shotgun (WGS) entry which is preliminary data.</text>
</comment>
<keyword evidence="1" id="KW-0479">Metal-binding</keyword>
<keyword evidence="2" id="KW-0408">Iron</keyword>
<feature type="domain" description="4Fe-4S ferredoxin-type" evidence="4">
    <location>
        <begin position="31"/>
        <end position="60"/>
    </location>
</feature>
<dbReference type="GO" id="GO:0051536">
    <property type="term" value="F:iron-sulfur cluster binding"/>
    <property type="evidence" value="ECO:0007669"/>
    <property type="project" value="UniProtKB-KW"/>
</dbReference>
<dbReference type="RefSeq" id="WP_155477943.1">
    <property type="nucleotide sequence ID" value="NZ_WNKU01000040.1"/>
</dbReference>
<keyword evidence="6" id="KW-1185">Reference proteome</keyword>
<evidence type="ECO:0000256" key="3">
    <source>
        <dbReference type="ARBA" id="ARBA00023014"/>
    </source>
</evidence>
<evidence type="ECO:0000313" key="5">
    <source>
        <dbReference type="EMBL" id="MTV50862.1"/>
    </source>
</evidence>
<dbReference type="GO" id="GO:0046872">
    <property type="term" value="F:metal ion binding"/>
    <property type="evidence" value="ECO:0007669"/>
    <property type="project" value="UniProtKB-KW"/>
</dbReference>
<dbReference type="PROSITE" id="PS51379">
    <property type="entry name" value="4FE4S_FER_2"/>
    <property type="match status" value="2"/>
</dbReference>
<feature type="domain" description="4Fe-4S ferredoxin-type" evidence="4">
    <location>
        <begin position="1"/>
        <end position="30"/>
    </location>
</feature>
<proteinExistence type="predicted"/>
<dbReference type="SUPFAM" id="SSF54862">
    <property type="entry name" value="4Fe-4S ferredoxins"/>
    <property type="match status" value="1"/>
</dbReference>
<dbReference type="Gene3D" id="3.30.70.20">
    <property type="match status" value="1"/>
</dbReference>
<dbReference type="PROSITE" id="PS00198">
    <property type="entry name" value="4FE4S_FER_1"/>
    <property type="match status" value="1"/>
</dbReference>